<organism evidence="1 2">
    <name type="scientific">Hygrophoropsis aurantiaca</name>
    <dbReference type="NCBI Taxonomy" id="72124"/>
    <lineage>
        <taxon>Eukaryota</taxon>
        <taxon>Fungi</taxon>
        <taxon>Dikarya</taxon>
        <taxon>Basidiomycota</taxon>
        <taxon>Agaricomycotina</taxon>
        <taxon>Agaricomycetes</taxon>
        <taxon>Agaricomycetidae</taxon>
        <taxon>Boletales</taxon>
        <taxon>Coniophorineae</taxon>
        <taxon>Hygrophoropsidaceae</taxon>
        <taxon>Hygrophoropsis</taxon>
    </lineage>
</organism>
<comment type="caution">
    <text evidence="1">The sequence shown here is derived from an EMBL/GenBank/DDBJ whole genome shotgun (WGS) entry which is preliminary data.</text>
</comment>
<evidence type="ECO:0000313" key="1">
    <source>
        <dbReference type="EMBL" id="KAH7915502.1"/>
    </source>
</evidence>
<accession>A0ACB8AQF0</accession>
<name>A0ACB8AQF0_9AGAM</name>
<feature type="non-terminal residue" evidence="1">
    <location>
        <position position="1"/>
    </location>
</feature>
<dbReference type="Proteomes" id="UP000790377">
    <property type="component" value="Unassembled WGS sequence"/>
</dbReference>
<protein>
    <submittedName>
        <fullName evidence="1">Uncharacterized protein</fullName>
    </submittedName>
</protein>
<gene>
    <name evidence="1" type="ORF">BJ138DRAFT_997584</name>
</gene>
<reference evidence="1" key="1">
    <citation type="journal article" date="2021" name="New Phytol.">
        <title>Evolutionary innovations through gain and loss of genes in the ectomycorrhizal Boletales.</title>
        <authorList>
            <person name="Wu G."/>
            <person name="Miyauchi S."/>
            <person name="Morin E."/>
            <person name="Kuo A."/>
            <person name="Drula E."/>
            <person name="Varga T."/>
            <person name="Kohler A."/>
            <person name="Feng B."/>
            <person name="Cao Y."/>
            <person name="Lipzen A."/>
            <person name="Daum C."/>
            <person name="Hundley H."/>
            <person name="Pangilinan J."/>
            <person name="Johnson J."/>
            <person name="Barry K."/>
            <person name="LaButti K."/>
            <person name="Ng V."/>
            <person name="Ahrendt S."/>
            <person name="Min B."/>
            <person name="Choi I.G."/>
            <person name="Park H."/>
            <person name="Plett J.M."/>
            <person name="Magnuson J."/>
            <person name="Spatafora J.W."/>
            <person name="Nagy L.G."/>
            <person name="Henrissat B."/>
            <person name="Grigoriev I.V."/>
            <person name="Yang Z.L."/>
            <person name="Xu J."/>
            <person name="Martin F.M."/>
        </authorList>
    </citation>
    <scope>NUCLEOTIDE SEQUENCE</scope>
    <source>
        <strain evidence="1">ATCC 28755</strain>
    </source>
</reference>
<dbReference type="EMBL" id="MU267599">
    <property type="protein sequence ID" value="KAH7915502.1"/>
    <property type="molecule type" value="Genomic_DNA"/>
</dbReference>
<evidence type="ECO:0000313" key="2">
    <source>
        <dbReference type="Proteomes" id="UP000790377"/>
    </source>
</evidence>
<sequence length="627" mass="72121">YRHAEPSGPWPWVDFNHLHHQELPIVPPTPSAEDLLVDRPPIPAEETEKWMNYPKSLFGNWQEDQVRLSGMMENCPNTRACCTYRVDVEENGDFRGRQYNEDEHDDDYTWRLIQKPRPENLRVRVLLVDNLTQKVMKMLGTQYNIEPFFFSSSVNWIPSQYQEDYKEKQGDHITIILPFMRAIGKDSCGKGFLPDGMWHPIDTHAPLPLRSTGYELLTDLLAIHMVRTAPPNSSTILSYHHPHNASESTSAQLLYSLVLRARKSVYWGKIFDASKDPTFVLVAILWYALYAWDEALEKMYEHIGSLESDAIHNTDEQITVELHFLQAHLLHYVSLLEEFKHSVVFVRDTPNPAMESDAYNSDQRKVSQDLMNRECDNLLFGITRLERRRKMFSDRLKNAIDLAFAKVNIEESKEMRKLTEAAVRDSEAMKQISYLTIIFLPASFLAGVFGMNVMEINPGTTETMLRYIEVSIAFTLLTIWLVIAVQPKNPVHGDGDMEGKGFLTRRLWWPYFWLMGQTTAVAQKVQGWADARKHSRSSALRRGSDYSSLPLASRELGHSFVLVGSFSFFSCGIYESRGINYSTMLDHQARIRSYTCSHCTHNLVFTSAPLIGFSRVTWAPDLCRCLS</sequence>
<keyword evidence="2" id="KW-1185">Reference proteome</keyword>
<proteinExistence type="predicted"/>